<keyword evidence="3 8" id="KW-0645">Protease</keyword>
<keyword evidence="6 8" id="KW-0788">Thiol protease</keyword>
<comment type="caution">
    <text evidence="10">The sequence shown here is derived from an EMBL/GenBank/DDBJ whole genome shotgun (WGS) entry which is preliminary data.</text>
</comment>
<dbReference type="Proteomes" id="UP000663829">
    <property type="component" value="Unassembled WGS sequence"/>
</dbReference>
<dbReference type="PRINTS" id="PR00707">
    <property type="entry name" value="UBCTHYDRLASE"/>
</dbReference>
<evidence type="ECO:0000259" key="9">
    <source>
        <dbReference type="PROSITE" id="PS52048"/>
    </source>
</evidence>
<evidence type="ECO:0000256" key="6">
    <source>
        <dbReference type="ARBA" id="ARBA00022807"/>
    </source>
</evidence>
<dbReference type="PANTHER" id="PTHR10589">
    <property type="entry name" value="UBIQUITIN CARBOXYL-TERMINAL HYDROLASE"/>
    <property type="match status" value="1"/>
</dbReference>
<accession>A0A814IRH0</accession>
<gene>
    <name evidence="10" type="ORF">GPM918_LOCUS15082</name>
    <name evidence="11" type="ORF">SRO942_LOCUS15083</name>
</gene>
<comment type="similarity">
    <text evidence="2 7 8">Belongs to the peptidase C12 family.</text>
</comment>
<name>A0A814IRH0_9BILA</name>
<dbReference type="EC" id="3.4.19.12" evidence="8"/>
<organism evidence="10 12">
    <name type="scientific">Didymodactylos carnosus</name>
    <dbReference type="NCBI Taxonomy" id="1234261"/>
    <lineage>
        <taxon>Eukaryota</taxon>
        <taxon>Metazoa</taxon>
        <taxon>Spiralia</taxon>
        <taxon>Gnathifera</taxon>
        <taxon>Rotifera</taxon>
        <taxon>Eurotatoria</taxon>
        <taxon>Bdelloidea</taxon>
        <taxon>Philodinida</taxon>
        <taxon>Philodinidae</taxon>
        <taxon>Didymodactylos</taxon>
    </lineage>
</organism>
<keyword evidence="4 8" id="KW-0833">Ubl conjugation pathway</keyword>
<dbReference type="AlphaFoldDB" id="A0A814IRH0"/>
<dbReference type="GO" id="GO:0006511">
    <property type="term" value="P:ubiquitin-dependent protein catabolic process"/>
    <property type="evidence" value="ECO:0007669"/>
    <property type="project" value="UniProtKB-UniRule"/>
</dbReference>
<dbReference type="InterPro" id="IPR038765">
    <property type="entry name" value="Papain-like_cys_pep_sf"/>
</dbReference>
<dbReference type="GO" id="GO:0004843">
    <property type="term" value="F:cysteine-type deubiquitinase activity"/>
    <property type="evidence" value="ECO:0007669"/>
    <property type="project" value="UniProtKB-EC"/>
</dbReference>
<evidence type="ECO:0000313" key="12">
    <source>
        <dbReference type="Proteomes" id="UP000663829"/>
    </source>
</evidence>
<keyword evidence="12" id="KW-1185">Reference proteome</keyword>
<dbReference type="InterPro" id="IPR001578">
    <property type="entry name" value="Peptidase_C12_UCH"/>
</dbReference>
<evidence type="ECO:0000256" key="7">
    <source>
        <dbReference type="PROSITE-ProRule" id="PRU01393"/>
    </source>
</evidence>
<dbReference type="OrthoDB" id="427186at2759"/>
<evidence type="ECO:0000313" key="11">
    <source>
        <dbReference type="EMBL" id="CAF3798124.1"/>
    </source>
</evidence>
<proteinExistence type="inferred from homology"/>
<reference evidence="10" key="1">
    <citation type="submission" date="2021-02" db="EMBL/GenBank/DDBJ databases">
        <authorList>
            <person name="Nowell W R."/>
        </authorList>
    </citation>
    <scope>NUCLEOTIDE SEQUENCE</scope>
</reference>
<dbReference type="GO" id="GO:0016579">
    <property type="term" value="P:protein deubiquitination"/>
    <property type="evidence" value="ECO:0007669"/>
    <property type="project" value="TreeGrafter"/>
</dbReference>
<evidence type="ECO:0000256" key="3">
    <source>
        <dbReference type="ARBA" id="ARBA00022670"/>
    </source>
</evidence>
<comment type="catalytic activity">
    <reaction evidence="1 8">
        <text>Thiol-dependent hydrolysis of ester, thioester, amide, peptide and isopeptide bonds formed by the C-terminal Gly of ubiquitin (a 76-residue protein attached to proteins as an intracellular targeting signal).</text>
        <dbReference type="EC" id="3.4.19.12"/>
    </reaction>
</comment>
<dbReference type="Pfam" id="PF01088">
    <property type="entry name" value="Peptidase_C12"/>
    <property type="match status" value="2"/>
</dbReference>
<dbReference type="Gene3D" id="3.40.532.10">
    <property type="entry name" value="Peptidase C12, ubiquitin carboxyl-terminal hydrolase"/>
    <property type="match status" value="2"/>
</dbReference>
<feature type="domain" description="UCH catalytic" evidence="9">
    <location>
        <begin position="22"/>
        <end position="197"/>
    </location>
</feature>
<dbReference type="Proteomes" id="UP000681722">
    <property type="component" value="Unassembled WGS sequence"/>
</dbReference>
<evidence type="ECO:0000256" key="5">
    <source>
        <dbReference type="ARBA" id="ARBA00022801"/>
    </source>
</evidence>
<evidence type="ECO:0000256" key="1">
    <source>
        <dbReference type="ARBA" id="ARBA00000707"/>
    </source>
</evidence>
<dbReference type="PROSITE" id="PS52048">
    <property type="entry name" value="UCH_DOMAIN"/>
    <property type="match status" value="1"/>
</dbReference>
<protein>
    <recommendedName>
        <fullName evidence="8">Ubiquitin carboxyl-terminal hydrolase</fullName>
        <ecNumber evidence="8">3.4.19.12</ecNumber>
    </recommendedName>
</protein>
<comment type="caution">
    <text evidence="7">Lacks conserved residue(s) required for the propagation of feature annotation.</text>
</comment>
<evidence type="ECO:0000256" key="4">
    <source>
        <dbReference type="ARBA" id="ARBA00022786"/>
    </source>
</evidence>
<evidence type="ECO:0000256" key="8">
    <source>
        <dbReference type="RuleBase" id="RU361215"/>
    </source>
</evidence>
<dbReference type="EMBL" id="CAJNOQ010003729">
    <property type="protein sequence ID" value="CAF1027032.1"/>
    <property type="molecule type" value="Genomic_DNA"/>
</dbReference>
<evidence type="ECO:0000313" key="10">
    <source>
        <dbReference type="EMBL" id="CAF1027032.1"/>
    </source>
</evidence>
<evidence type="ECO:0000256" key="2">
    <source>
        <dbReference type="ARBA" id="ARBA00009326"/>
    </source>
</evidence>
<dbReference type="SUPFAM" id="SSF54001">
    <property type="entry name" value="Cysteine proteinases"/>
    <property type="match status" value="1"/>
</dbReference>
<dbReference type="GO" id="GO:0005737">
    <property type="term" value="C:cytoplasm"/>
    <property type="evidence" value="ECO:0007669"/>
    <property type="project" value="TreeGrafter"/>
</dbReference>
<dbReference type="PANTHER" id="PTHR10589:SF17">
    <property type="entry name" value="UBIQUITIN CARBOXYL-TERMINAL HYDROLASE"/>
    <property type="match status" value="1"/>
</dbReference>
<dbReference type="InterPro" id="IPR036959">
    <property type="entry name" value="Peptidase_C12_UCH_sf"/>
</dbReference>
<keyword evidence="5 8" id="KW-0378">Hydrolase</keyword>
<dbReference type="EMBL" id="CAJOBC010003730">
    <property type="protein sequence ID" value="CAF3798124.1"/>
    <property type="molecule type" value="Genomic_DNA"/>
</dbReference>
<sequence length="201" mass="22367">MSDTVISVAAANAGEAESSKPRWMPLEGNPDVLNKYIHNIGVKNPDYEFVEVIGLDEELLAMVPEPVIAVLVIFPITEDVGQTHKPLSQFLETTKLMTPEQRAEHLQHALDMASANDEVAEEGESRVLDREEHVNLHFVCFVNSNDEVYELDGRQPHPIKHSSATGNDLLRNTKNVIQKLIQSVSGDIRFSMLALTKADRS</sequence>